<dbReference type="EMBL" id="CP026260">
    <property type="protein sequence ID" value="AWP17750.1"/>
    <property type="molecule type" value="Genomic_DNA"/>
</dbReference>
<sequence>MEMFFPSFYFERAGRLLLPRGLTRWHSWTQLQAAAGRFRPSCLSSRKAAADPKESKYAVKFGTGSLLNYSRTTGTRAEQIDRNKGRCNNTDEIRTSQRSKNILQNYRCLFLNLDLHHGSHSQWYSDMF</sequence>
<accession>A0A2U9CP54</accession>
<name>A0A2U9CP54_SCOMX</name>
<dbReference type="Proteomes" id="UP000246464">
    <property type="component" value="Chromosome 18"/>
</dbReference>
<protein>
    <submittedName>
        <fullName evidence="1">Uncharacterized protein</fullName>
    </submittedName>
</protein>
<gene>
    <name evidence="1" type="ORF">SMAX5B_017473</name>
</gene>
<dbReference type="AlphaFoldDB" id="A0A2U9CP54"/>
<organism evidence="1 2">
    <name type="scientific">Scophthalmus maximus</name>
    <name type="common">Turbot</name>
    <name type="synonym">Psetta maxima</name>
    <dbReference type="NCBI Taxonomy" id="52904"/>
    <lineage>
        <taxon>Eukaryota</taxon>
        <taxon>Metazoa</taxon>
        <taxon>Chordata</taxon>
        <taxon>Craniata</taxon>
        <taxon>Vertebrata</taxon>
        <taxon>Euteleostomi</taxon>
        <taxon>Actinopterygii</taxon>
        <taxon>Neopterygii</taxon>
        <taxon>Teleostei</taxon>
        <taxon>Neoteleostei</taxon>
        <taxon>Acanthomorphata</taxon>
        <taxon>Carangaria</taxon>
        <taxon>Pleuronectiformes</taxon>
        <taxon>Pleuronectoidei</taxon>
        <taxon>Scophthalmidae</taxon>
        <taxon>Scophthalmus</taxon>
    </lineage>
</organism>
<evidence type="ECO:0000313" key="2">
    <source>
        <dbReference type="Proteomes" id="UP000246464"/>
    </source>
</evidence>
<evidence type="ECO:0000313" key="1">
    <source>
        <dbReference type="EMBL" id="AWP17750.1"/>
    </source>
</evidence>
<proteinExistence type="predicted"/>
<reference evidence="1 2" key="1">
    <citation type="submission" date="2017-12" db="EMBL/GenBank/DDBJ databases">
        <title>Integrating genomic resources of turbot (Scophthalmus maximus) in depth evaluation of genetic and physical mapping variation across individuals.</title>
        <authorList>
            <person name="Martinez P."/>
        </authorList>
    </citation>
    <scope>NUCLEOTIDE SEQUENCE [LARGE SCALE GENOMIC DNA]</scope>
</reference>
<keyword evidence="2" id="KW-1185">Reference proteome</keyword>